<evidence type="ECO:0000256" key="6">
    <source>
        <dbReference type="SAM" id="Phobius"/>
    </source>
</evidence>
<dbReference type="SMART" id="SM00086">
    <property type="entry name" value="PAC"/>
    <property type="match status" value="1"/>
</dbReference>
<dbReference type="PROSITE" id="PS50113">
    <property type="entry name" value="PAC"/>
    <property type="match status" value="2"/>
</dbReference>
<dbReference type="PROSITE" id="PS50112">
    <property type="entry name" value="PAS"/>
    <property type="match status" value="1"/>
</dbReference>
<dbReference type="InterPro" id="IPR036890">
    <property type="entry name" value="HATPase_C_sf"/>
</dbReference>
<feature type="transmembrane region" description="Helical" evidence="6">
    <location>
        <begin position="6"/>
        <end position="24"/>
    </location>
</feature>
<accession>A0AAF0FNW5</accession>
<feature type="transmembrane region" description="Helical" evidence="6">
    <location>
        <begin position="31"/>
        <end position="48"/>
    </location>
</feature>
<feature type="transmembrane region" description="Helical" evidence="6">
    <location>
        <begin position="208"/>
        <end position="227"/>
    </location>
</feature>
<dbReference type="Pfam" id="PF02518">
    <property type="entry name" value="HATPase_c"/>
    <property type="match status" value="1"/>
</dbReference>
<dbReference type="InterPro" id="IPR052162">
    <property type="entry name" value="Sensor_kinase/Photoreceptor"/>
</dbReference>
<dbReference type="Pfam" id="PF13426">
    <property type="entry name" value="PAS_9"/>
    <property type="match status" value="1"/>
</dbReference>
<dbReference type="InterPro" id="IPR031621">
    <property type="entry name" value="HisKA_7TM"/>
</dbReference>
<keyword evidence="4" id="KW-0808">Transferase</keyword>
<protein>
    <recommendedName>
        <fullName evidence="2">histidine kinase</fullName>
        <ecNumber evidence="2">2.7.13.3</ecNumber>
    </recommendedName>
</protein>
<dbReference type="GO" id="GO:0004673">
    <property type="term" value="F:protein histidine kinase activity"/>
    <property type="evidence" value="ECO:0007669"/>
    <property type="project" value="UniProtKB-EC"/>
</dbReference>
<feature type="domain" description="PAS" evidence="8">
    <location>
        <begin position="354"/>
        <end position="424"/>
    </location>
</feature>
<dbReference type="RefSeq" id="WP_278099744.1">
    <property type="nucleotide sequence ID" value="NZ_CP091092.1"/>
</dbReference>
<dbReference type="InterPro" id="IPR000014">
    <property type="entry name" value="PAS"/>
</dbReference>
<dbReference type="InterPro" id="IPR035965">
    <property type="entry name" value="PAS-like_dom_sf"/>
</dbReference>
<dbReference type="EMBL" id="CP091092">
    <property type="protein sequence ID" value="WFN36907.1"/>
    <property type="molecule type" value="Genomic_DNA"/>
</dbReference>
<dbReference type="SUPFAM" id="SSF55785">
    <property type="entry name" value="PYP-like sensor domain (PAS domain)"/>
    <property type="match status" value="1"/>
</dbReference>
<sequence>MFHISTVYFLAGILGAVLVLLVLTKNTSKKVIPFIILIFVASYYSILYGIELTLQSPLLILSAIKFEYIGIALIPPLWLIFVITYIRRDKMLKLPVYAALFAIPVIVILVSQSPAMIPLLYQNVGFAFYKDLLLISITPGPIYLLNFSYFVVTFLAGILMLFDYSGHAHGIINRQIKIITLSGLVILFAFIFQVYWFGPAYNLDVTPLAFLFTLLMAFVALFHYRLFSLVPVAYDSVFKKLPTGLIITDNLGVVVQSNEIANEILKSGKNPVEGKILGEVCPEWDEFTTFIKGASEETSKDYEDEIIQKTDKKNRIFHIQRTNLQDRRGVTEGSIITLYDITTQKEAEITIKESEKRFRELFEQSPVAYVALDIDGRITDINPEFTHMTGYTEKDIINKYYNKFVPEKTYEQLKDQYYQYLDTGYIYLDLEIFSKDGKKLIVFLSSRIQKDISGKPVRIHAILHDITERKMTETALSQANKKLNLLSSITRHDILNQITVLKGYLELTDDYIKSSDNPDPVLVKYTQKEADSAENISQQIEFTADYQDIGVNMPIWQNVSQTFSDSLTGLNVKDKQISVKTGKLEIYADPLLKKVFYNLVENTLNYGEKVTKINLSAEIINDGLILKYTDDGSGVPKEEKENIFLRKYFRHSGLGLFLSREILSITEITIKETGVFGENAVFEIFVPKGKYKYE</sequence>
<dbReference type="InterPro" id="IPR000700">
    <property type="entry name" value="PAS-assoc_C"/>
</dbReference>
<evidence type="ECO:0000259" key="9">
    <source>
        <dbReference type="PROSITE" id="PS50113"/>
    </source>
</evidence>
<feature type="transmembrane region" description="Helical" evidence="6">
    <location>
        <begin position="141"/>
        <end position="164"/>
    </location>
</feature>
<comment type="catalytic activity">
    <reaction evidence="1">
        <text>ATP + protein L-histidine = ADP + protein N-phospho-L-histidine.</text>
        <dbReference type="EC" id="2.7.13.3"/>
    </reaction>
</comment>
<dbReference type="InterPro" id="IPR005467">
    <property type="entry name" value="His_kinase_dom"/>
</dbReference>
<dbReference type="InterPro" id="IPR013767">
    <property type="entry name" value="PAS_fold"/>
</dbReference>
<dbReference type="EC" id="2.7.13.3" evidence="2"/>
<name>A0AAF0FNW5_9EURY</name>
<dbReference type="PANTHER" id="PTHR43304">
    <property type="entry name" value="PHYTOCHROME-LIKE PROTEIN CPH1"/>
    <property type="match status" value="1"/>
</dbReference>
<dbReference type="KEGG" id="manq:L1994_00475"/>
<dbReference type="Pfam" id="PF16927">
    <property type="entry name" value="HisKA_7TM"/>
    <property type="match status" value="1"/>
</dbReference>
<feature type="domain" description="Histidine kinase" evidence="7">
    <location>
        <begin position="592"/>
        <end position="690"/>
    </location>
</feature>
<proteinExistence type="predicted"/>
<dbReference type="CDD" id="cd00130">
    <property type="entry name" value="PAS"/>
    <property type="match status" value="1"/>
</dbReference>
<dbReference type="PANTHER" id="PTHR43304:SF1">
    <property type="entry name" value="PAC DOMAIN-CONTAINING PROTEIN"/>
    <property type="match status" value="1"/>
</dbReference>
<evidence type="ECO:0000256" key="5">
    <source>
        <dbReference type="ARBA" id="ARBA00022777"/>
    </source>
</evidence>
<dbReference type="NCBIfam" id="TIGR00229">
    <property type="entry name" value="sensory_box"/>
    <property type="match status" value="1"/>
</dbReference>
<dbReference type="Pfam" id="PF00989">
    <property type="entry name" value="PAS"/>
    <property type="match status" value="1"/>
</dbReference>
<gene>
    <name evidence="10" type="ORF">L1994_00475</name>
</gene>
<dbReference type="Proteomes" id="UP001218895">
    <property type="component" value="Chromosome"/>
</dbReference>
<keyword evidence="6" id="KW-0812">Transmembrane</keyword>
<dbReference type="Gene3D" id="3.30.565.10">
    <property type="entry name" value="Histidine kinase-like ATPase, C-terminal domain"/>
    <property type="match status" value="1"/>
</dbReference>
<feature type="transmembrane region" description="Helical" evidence="6">
    <location>
        <begin position="176"/>
        <end position="196"/>
    </location>
</feature>
<feature type="domain" description="PAC" evidence="9">
    <location>
        <begin position="426"/>
        <end position="478"/>
    </location>
</feature>
<dbReference type="GO" id="GO:0006355">
    <property type="term" value="P:regulation of DNA-templated transcription"/>
    <property type="evidence" value="ECO:0007669"/>
    <property type="project" value="InterPro"/>
</dbReference>
<evidence type="ECO:0000256" key="1">
    <source>
        <dbReference type="ARBA" id="ARBA00000085"/>
    </source>
</evidence>
<dbReference type="Gene3D" id="3.30.450.20">
    <property type="entry name" value="PAS domain"/>
    <property type="match status" value="2"/>
</dbReference>
<evidence type="ECO:0000259" key="7">
    <source>
        <dbReference type="PROSITE" id="PS50109"/>
    </source>
</evidence>
<evidence type="ECO:0000259" key="8">
    <source>
        <dbReference type="PROSITE" id="PS50112"/>
    </source>
</evidence>
<dbReference type="SMART" id="SM00091">
    <property type="entry name" value="PAS"/>
    <property type="match status" value="2"/>
</dbReference>
<keyword evidence="3" id="KW-0597">Phosphoprotein</keyword>
<evidence type="ECO:0000313" key="10">
    <source>
        <dbReference type="EMBL" id="WFN36907.1"/>
    </source>
</evidence>
<keyword evidence="11" id="KW-1185">Reference proteome</keyword>
<feature type="transmembrane region" description="Helical" evidence="6">
    <location>
        <begin position="68"/>
        <end position="86"/>
    </location>
</feature>
<dbReference type="InterPro" id="IPR001610">
    <property type="entry name" value="PAC"/>
</dbReference>
<keyword evidence="5" id="KW-0418">Kinase</keyword>
<dbReference type="SMART" id="SM00387">
    <property type="entry name" value="HATPase_c"/>
    <property type="match status" value="1"/>
</dbReference>
<keyword evidence="6" id="KW-1133">Transmembrane helix</keyword>
<evidence type="ECO:0000256" key="2">
    <source>
        <dbReference type="ARBA" id="ARBA00012438"/>
    </source>
</evidence>
<organism evidence="10 11">
    <name type="scientific">Methanomicrobium antiquum</name>
    <dbReference type="NCBI Taxonomy" id="487686"/>
    <lineage>
        <taxon>Archaea</taxon>
        <taxon>Methanobacteriati</taxon>
        <taxon>Methanobacteriota</taxon>
        <taxon>Stenosarchaea group</taxon>
        <taxon>Methanomicrobia</taxon>
        <taxon>Methanomicrobiales</taxon>
        <taxon>Methanomicrobiaceae</taxon>
        <taxon>Methanomicrobium</taxon>
    </lineage>
</organism>
<dbReference type="SUPFAM" id="SSF55874">
    <property type="entry name" value="ATPase domain of HSP90 chaperone/DNA topoisomerase II/histidine kinase"/>
    <property type="match status" value="1"/>
</dbReference>
<dbReference type="GeneID" id="79948825"/>
<feature type="domain" description="PAC" evidence="9">
    <location>
        <begin position="300"/>
        <end position="353"/>
    </location>
</feature>
<dbReference type="InterPro" id="IPR003594">
    <property type="entry name" value="HATPase_dom"/>
</dbReference>
<dbReference type="PROSITE" id="PS50109">
    <property type="entry name" value="HIS_KIN"/>
    <property type="match status" value="1"/>
</dbReference>
<keyword evidence="6" id="KW-0472">Membrane</keyword>
<evidence type="ECO:0000256" key="4">
    <source>
        <dbReference type="ARBA" id="ARBA00022679"/>
    </source>
</evidence>
<reference evidence="10" key="1">
    <citation type="submission" date="2022-01" db="EMBL/GenBank/DDBJ databases">
        <title>Complete genome of Methanomicrobium antiquum DSM 21220.</title>
        <authorList>
            <person name="Chen S.-C."/>
            <person name="You Y.-T."/>
            <person name="Zhou Y.-Z."/>
            <person name="Lai M.-C."/>
        </authorList>
    </citation>
    <scope>NUCLEOTIDE SEQUENCE</scope>
    <source>
        <strain evidence="10">DSM 21220</strain>
    </source>
</reference>
<feature type="transmembrane region" description="Helical" evidence="6">
    <location>
        <begin position="98"/>
        <end position="121"/>
    </location>
</feature>
<dbReference type="AlphaFoldDB" id="A0AAF0FNW5"/>
<evidence type="ECO:0000313" key="11">
    <source>
        <dbReference type="Proteomes" id="UP001218895"/>
    </source>
</evidence>
<evidence type="ECO:0000256" key="3">
    <source>
        <dbReference type="ARBA" id="ARBA00022553"/>
    </source>
</evidence>